<evidence type="ECO:0000313" key="1">
    <source>
        <dbReference type="EMBL" id="CAF1473854.1"/>
    </source>
</evidence>
<dbReference type="Proteomes" id="UP000663860">
    <property type="component" value="Unassembled WGS sequence"/>
</dbReference>
<organism evidence="1 3">
    <name type="scientific">Adineta steineri</name>
    <dbReference type="NCBI Taxonomy" id="433720"/>
    <lineage>
        <taxon>Eukaryota</taxon>
        <taxon>Metazoa</taxon>
        <taxon>Spiralia</taxon>
        <taxon>Gnathifera</taxon>
        <taxon>Rotifera</taxon>
        <taxon>Eurotatoria</taxon>
        <taxon>Bdelloidea</taxon>
        <taxon>Adinetida</taxon>
        <taxon>Adinetidae</taxon>
        <taxon>Adineta</taxon>
    </lineage>
</organism>
<evidence type="ECO:0000313" key="3">
    <source>
        <dbReference type="Proteomes" id="UP000663860"/>
    </source>
</evidence>
<sequence>MTSQQSVQEFISLSASWSNLNRDHLSQIRTTHQTISQGDIVNGLSQQTLTTLAQRFNFYTDQINLDYLKCCVENVSENGAVQDLIRKFIDNQINNNRSARRGPSSVQTLSRPVQGSTAAATVITQIDSISEATCLIILKRTAPDIDTFIREFFFRQLTPIPQSTSK</sequence>
<proteinExistence type="predicted"/>
<name>A0A815R8Y2_9BILA</name>
<gene>
    <name evidence="1" type="ORF">IZO911_LOCUS43610</name>
    <name evidence="2" type="ORF">KXQ929_LOCUS35340</name>
</gene>
<comment type="caution">
    <text evidence="1">The sequence shown here is derived from an EMBL/GenBank/DDBJ whole genome shotgun (WGS) entry which is preliminary data.</text>
</comment>
<dbReference type="Proteomes" id="UP000663868">
    <property type="component" value="Unassembled WGS sequence"/>
</dbReference>
<dbReference type="EMBL" id="CAJOBB010005101">
    <property type="protein sequence ID" value="CAF4115685.1"/>
    <property type="molecule type" value="Genomic_DNA"/>
</dbReference>
<reference evidence="1" key="1">
    <citation type="submission" date="2021-02" db="EMBL/GenBank/DDBJ databases">
        <authorList>
            <person name="Nowell W R."/>
        </authorList>
    </citation>
    <scope>NUCLEOTIDE SEQUENCE</scope>
</reference>
<dbReference type="AlphaFoldDB" id="A0A815R8Y2"/>
<dbReference type="EMBL" id="CAJNOE010002226">
    <property type="protein sequence ID" value="CAF1473854.1"/>
    <property type="molecule type" value="Genomic_DNA"/>
</dbReference>
<accession>A0A815R8Y2</accession>
<protein>
    <submittedName>
        <fullName evidence="1">Uncharacterized protein</fullName>
    </submittedName>
</protein>
<evidence type="ECO:0000313" key="2">
    <source>
        <dbReference type="EMBL" id="CAF4115685.1"/>
    </source>
</evidence>